<evidence type="ECO:0000313" key="2">
    <source>
        <dbReference type="Proteomes" id="UP000291623"/>
    </source>
</evidence>
<evidence type="ECO:0000313" key="1">
    <source>
        <dbReference type="EMBL" id="TCB86080.1"/>
    </source>
</evidence>
<proteinExistence type="predicted"/>
<dbReference type="AlphaFoldDB" id="A0AAE8QVC3"/>
<protein>
    <submittedName>
        <fullName evidence="1">DUF1367 family protein</fullName>
    </submittedName>
</protein>
<dbReference type="EMBL" id="SJON01000009">
    <property type="protein sequence ID" value="TCB86080.1"/>
    <property type="molecule type" value="Genomic_DNA"/>
</dbReference>
<reference evidence="1 2" key="1">
    <citation type="submission" date="2019-02" db="EMBL/GenBank/DDBJ databases">
        <title>The draft genome of Enterobacter spp. strains.</title>
        <authorList>
            <person name="Wang C."/>
            <person name="Feng Y."/>
            <person name="Zong Z."/>
        </authorList>
    </citation>
    <scope>NUCLEOTIDE SEQUENCE [LARGE SCALE GENOMIC DNA]</scope>
    <source>
        <strain evidence="1 2">WCHEQ120003</strain>
    </source>
</reference>
<organism evidence="1 2">
    <name type="scientific">Enterobacter quasihormaechei</name>
    <dbReference type="NCBI Taxonomy" id="2529382"/>
    <lineage>
        <taxon>Bacteria</taxon>
        <taxon>Pseudomonadati</taxon>
        <taxon>Pseudomonadota</taxon>
        <taxon>Gammaproteobacteria</taxon>
        <taxon>Enterobacterales</taxon>
        <taxon>Enterobacteriaceae</taxon>
        <taxon>Enterobacter</taxon>
    </lineage>
</organism>
<sequence length="198" mass="22945">MAQAIQLFKSSPTTLTTATPEASDFLQRIKIGVWLNCDVKQARNYLFHKRFFALLNLGFEYWTPTGGAITPAEKEYLHGYVRYLISMAGNDDLLLETEKVYNETHGQWRTKEAAITKSFEAFRKWAVVEAGFFNTFILPDNTIRREAKSISFSNMTEAEFFQVYKAVFNVLWNTILFKKFRNYQEADNVAMQLLEFAA</sequence>
<dbReference type="Pfam" id="PF07105">
    <property type="entry name" value="DUF1367"/>
    <property type="match status" value="1"/>
</dbReference>
<dbReference type="GeneID" id="92385699"/>
<comment type="caution">
    <text evidence="1">The sequence shown here is derived from an EMBL/GenBank/DDBJ whole genome shotgun (WGS) entry which is preliminary data.</text>
</comment>
<dbReference type="Proteomes" id="UP000291623">
    <property type="component" value="Unassembled WGS sequence"/>
</dbReference>
<accession>A0AAE8QVC3</accession>
<dbReference type="InterPro" id="IPR009797">
    <property type="entry name" value="DUF1367"/>
</dbReference>
<dbReference type="RefSeq" id="WP_131637080.1">
    <property type="nucleotide sequence ID" value="NZ_SJON01000009.1"/>
</dbReference>
<gene>
    <name evidence="1" type="ORF">E0L16_13005</name>
</gene>
<name>A0AAE8QVC3_9ENTR</name>